<dbReference type="PANTHER" id="PTHR30329">
    <property type="entry name" value="STATOR ELEMENT OF FLAGELLAR MOTOR COMPLEX"/>
    <property type="match status" value="1"/>
</dbReference>
<dbReference type="RefSeq" id="WP_143515483.1">
    <property type="nucleotide sequence ID" value="NZ_FWFT01000005.1"/>
</dbReference>
<keyword evidence="1" id="KW-0472">Membrane</keyword>
<proteinExistence type="predicted"/>
<evidence type="ECO:0000313" key="4">
    <source>
        <dbReference type="Proteomes" id="UP000193623"/>
    </source>
</evidence>
<dbReference type="Proteomes" id="UP000193623">
    <property type="component" value="Unassembled WGS sequence"/>
</dbReference>
<dbReference type="InterPro" id="IPR036737">
    <property type="entry name" value="OmpA-like_sf"/>
</dbReference>
<dbReference type="SUPFAM" id="SSF103088">
    <property type="entry name" value="OmpA-like"/>
    <property type="match status" value="1"/>
</dbReference>
<reference evidence="3 4" key="1">
    <citation type="submission" date="2017-03" db="EMBL/GenBank/DDBJ databases">
        <authorList>
            <person name="Afonso C.L."/>
            <person name="Miller P.J."/>
            <person name="Scott M.A."/>
            <person name="Spackman E."/>
            <person name="Goraichik I."/>
            <person name="Dimitrov K.M."/>
            <person name="Suarez D.L."/>
            <person name="Swayne D.E."/>
        </authorList>
    </citation>
    <scope>NUCLEOTIDE SEQUENCE [LARGE SCALE GENOMIC DNA]</scope>
    <source>
        <strain evidence="3 4">CECT 8397</strain>
    </source>
</reference>
<dbReference type="Pfam" id="PF00691">
    <property type="entry name" value="OmpA"/>
    <property type="match status" value="1"/>
</dbReference>
<dbReference type="AlphaFoldDB" id="A0A1Y5T271"/>
<accession>A0A1Y5T271</accession>
<dbReference type="CDD" id="cd07185">
    <property type="entry name" value="OmpA_C-like"/>
    <property type="match status" value="1"/>
</dbReference>
<dbReference type="InterPro" id="IPR050330">
    <property type="entry name" value="Bact_OuterMem_StrucFunc"/>
</dbReference>
<name>A0A1Y5T271_9RHOB</name>
<dbReference type="Gene3D" id="3.30.1330.60">
    <property type="entry name" value="OmpA-like domain"/>
    <property type="match status" value="1"/>
</dbReference>
<feature type="domain" description="OmpA-like" evidence="2">
    <location>
        <begin position="590"/>
        <end position="709"/>
    </location>
</feature>
<dbReference type="InterPro" id="IPR006665">
    <property type="entry name" value="OmpA-like"/>
</dbReference>
<keyword evidence="4" id="KW-1185">Reference proteome</keyword>
<gene>
    <name evidence="3" type="primary">oprF_4</name>
    <name evidence="3" type="ORF">PSJ8397_02834</name>
</gene>
<evidence type="ECO:0000259" key="2">
    <source>
        <dbReference type="PROSITE" id="PS51123"/>
    </source>
</evidence>
<dbReference type="OrthoDB" id="5525824at2"/>
<dbReference type="EMBL" id="FWFT01000005">
    <property type="protein sequence ID" value="SLN54229.1"/>
    <property type="molecule type" value="Genomic_DNA"/>
</dbReference>
<sequence length="714" mass="73503">MRRLIGVLVLIAGTGGLAYWASATHAVRIEQQITQAATALVQDASRDVVIDVSGRDVRVAGTVASQTDRDRLVGQLFALDGVRVVEADTLALLPIASPFEVRITPGADGTLIATGVLPSEDSRAMLPNIDTSAVTLAGGVPDDRWTSALWMGVQALDGIDGGGLILSDRALTLSGSVRTPQEQTGVANVMADLPDGYRYIDALDVLDDGTPLRLDIALSDGRARATGKVPADMAFAAVTDVFGGAMVEIAQSALPADPPDWPQITGRLITALATLNSGRLNVESTTVSLAGRGTPDALARANAMLDNLPASYDVTRDLALDDDGAPVSLTIAWDGATATASGKYPAGFAPTGPLGTQVEDTGAASFLEDDGAFAANAAAGVAALGQLRSGTLTVTTQNITLSGTATSPQVGTVIDTLLTEAPVPSTVDLIYLDDGSPAAWTLTYDASSGATVEGRLPTTLSRADLAAALGSDVTGDPVTAAEDDTAGPMPDALRQVAAILPELDQLTASVDGTGAALDLVTTPGSDIDLLAAELAQNLPASVAFSIRTLDEAPQQGSTRTNAATGLDEVFLDGFWIPDLDFATTLDGCAAEADSRLGARQIGFVSGSARLDAASLRTINALAAIARPCVEADLELEVAGHTDASGDPDQNQILSQERAEVVRRALIERGVPARAITAIGFGADRSIATNDTPEGRAANRRTEIDWFERGALRDP</sequence>
<evidence type="ECO:0000313" key="3">
    <source>
        <dbReference type="EMBL" id="SLN54229.1"/>
    </source>
</evidence>
<dbReference type="GO" id="GO:0016020">
    <property type="term" value="C:membrane"/>
    <property type="evidence" value="ECO:0007669"/>
    <property type="project" value="UniProtKB-UniRule"/>
</dbReference>
<organism evidence="3 4">
    <name type="scientific">Pseudooctadecabacter jejudonensis</name>
    <dbReference type="NCBI Taxonomy" id="1391910"/>
    <lineage>
        <taxon>Bacteria</taxon>
        <taxon>Pseudomonadati</taxon>
        <taxon>Pseudomonadota</taxon>
        <taxon>Alphaproteobacteria</taxon>
        <taxon>Rhodobacterales</taxon>
        <taxon>Paracoccaceae</taxon>
        <taxon>Pseudooctadecabacter</taxon>
    </lineage>
</organism>
<protein>
    <submittedName>
        <fullName evidence="3">Outer membrane porin F</fullName>
    </submittedName>
</protein>
<dbReference type="PANTHER" id="PTHR30329:SF21">
    <property type="entry name" value="LIPOPROTEIN YIAD-RELATED"/>
    <property type="match status" value="1"/>
</dbReference>
<evidence type="ECO:0000256" key="1">
    <source>
        <dbReference type="PROSITE-ProRule" id="PRU00473"/>
    </source>
</evidence>
<dbReference type="PROSITE" id="PS51123">
    <property type="entry name" value="OMPA_2"/>
    <property type="match status" value="1"/>
</dbReference>